<gene>
    <name evidence="2" type="ORF">ACFSR9_00255</name>
</gene>
<keyword evidence="1" id="KW-0812">Transmembrane</keyword>
<evidence type="ECO:0000313" key="3">
    <source>
        <dbReference type="Proteomes" id="UP001597475"/>
    </source>
</evidence>
<sequence length="105" mass="11186">MDAHRLALLLTAALLAALLGLGLSLQLGWRRDAARWPHHALFFAVTALTGLSTVLAAQTGARWWALLPVLGLLLSMPATKPGRAGHWQRAALVAASFLAGAWATW</sequence>
<reference evidence="3" key="1">
    <citation type="journal article" date="2019" name="Int. J. Syst. Evol. Microbiol.">
        <title>The Global Catalogue of Microorganisms (GCM) 10K type strain sequencing project: providing services to taxonomists for standard genome sequencing and annotation.</title>
        <authorList>
            <consortium name="The Broad Institute Genomics Platform"/>
            <consortium name="The Broad Institute Genome Sequencing Center for Infectious Disease"/>
            <person name="Wu L."/>
            <person name="Ma J."/>
        </authorList>
    </citation>
    <scope>NUCLEOTIDE SEQUENCE [LARGE SCALE GENOMIC DNA]</scope>
    <source>
        <strain evidence="3">KCTC 33842</strain>
    </source>
</reference>
<keyword evidence="1" id="KW-0472">Membrane</keyword>
<keyword evidence="3" id="KW-1185">Reference proteome</keyword>
<proteinExistence type="predicted"/>
<comment type="caution">
    <text evidence="2">The sequence shown here is derived from an EMBL/GenBank/DDBJ whole genome shotgun (WGS) entry which is preliminary data.</text>
</comment>
<feature type="transmembrane region" description="Helical" evidence="1">
    <location>
        <begin position="40"/>
        <end position="56"/>
    </location>
</feature>
<organism evidence="2 3">
    <name type="scientific">Deinococcus taklimakanensis</name>
    <dbReference type="NCBI Taxonomy" id="536443"/>
    <lineage>
        <taxon>Bacteria</taxon>
        <taxon>Thermotogati</taxon>
        <taxon>Deinococcota</taxon>
        <taxon>Deinococci</taxon>
        <taxon>Deinococcales</taxon>
        <taxon>Deinococcaceae</taxon>
        <taxon>Deinococcus</taxon>
    </lineage>
</organism>
<protein>
    <submittedName>
        <fullName evidence="2">Uncharacterized protein</fullName>
    </submittedName>
</protein>
<dbReference type="RefSeq" id="WP_386841916.1">
    <property type="nucleotide sequence ID" value="NZ_JBHUMK010000004.1"/>
</dbReference>
<evidence type="ECO:0000256" key="1">
    <source>
        <dbReference type="SAM" id="Phobius"/>
    </source>
</evidence>
<name>A0ABW5P0L6_9DEIO</name>
<dbReference type="EMBL" id="JBHUMK010000004">
    <property type="protein sequence ID" value="MFD2607873.1"/>
    <property type="molecule type" value="Genomic_DNA"/>
</dbReference>
<keyword evidence="1" id="KW-1133">Transmembrane helix</keyword>
<evidence type="ECO:0000313" key="2">
    <source>
        <dbReference type="EMBL" id="MFD2607873.1"/>
    </source>
</evidence>
<accession>A0ABW5P0L6</accession>
<dbReference type="Proteomes" id="UP001597475">
    <property type="component" value="Unassembled WGS sequence"/>
</dbReference>